<sequence length="69" mass="7567">MAAKYTLKAEAARPLSSKDCKNCKTVCIPQYSGMALRSAKQAKNVPSHLRPGPQLEALRVWVPQNTLSL</sequence>
<reference evidence="1" key="1">
    <citation type="journal article" date="2023" name="Science">
        <title>Genome structures resolve the early diversification of teleost fishes.</title>
        <authorList>
            <person name="Parey E."/>
            <person name="Louis A."/>
            <person name="Montfort J."/>
            <person name="Bouchez O."/>
            <person name="Roques C."/>
            <person name="Iampietro C."/>
            <person name="Lluch J."/>
            <person name="Castinel A."/>
            <person name="Donnadieu C."/>
            <person name="Desvignes T."/>
            <person name="Floi Bucao C."/>
            <person name="Jouanno E."/>
            <person name="Wen M."/>
            <person name="Mejri S."/>
            <person name="Dirks R."/>
            <person name="Jansen H."/>
            <person name="Henkel C."/>
            <person name="Chen W.J."/>
            <person name="Zahm M."/>
            <person name="Cabau C."/>
            <person name="Klopp C."/>
            <person name="Thompson A.W."/>
            <person name="Robinson-Rechavi M."/>
            <person name="Braasch I."/>
            <person name="Lecointre G."/>
            <person name="Bobe J."/>
            <person name="Postlethwait J.H."/>
            <person name="Berthelot C."/>
            <person name="Roest Crollius H."/>
            <person name="Guiguen Y."/>
        </authorList>
    </citation>
    <scope>NUCLEOTIDE SEQUENCE</scope>
    <source>
        <strain evidence="1">WJC10195</strain>
    </source>
</reference>
<evidence type="ECO:0000313" key="2">
    <source>
        <dbReference type="Proteomes" id="UP001152622"/>
    </source>
</evidence>
<dbReference type="EMBL" id="JAINUF010000007">
    <property type="protein sequence ID" value="KAJ8354178.1"/>
    <property type="molecule type" value="Genomic_DNA"/>
</dbReference>
<evidence type="ECO:0000313" key="1">
    <source>
        <dbReference type="EMBL" id="KAJ8354178.1"/>
    </source>
</evidence>
<name>A0A9Q1FAK9_SYNKA</name>
<keyword evidence="2" id="KW-1185">Reference proteome</keyword>
<comment type="caution">
    <text evidence="1">The sequence shown here is derived from an EMBL/GenBank/DDBJ whole genome shotgun (WGS) entry which is preliminary data.</text>
</comment>
<accession>A0A9Q1FAK9</accession>
<protein>
    <submittedName>
        <fullName evidence="1">Uncharacterized protein</fullName>
    </submittedName>
</protein>
<gene>
    <name evidence="1" type="ORF">SKAU_G00217450</name>
</gene>
<organism evidence="1 2">
    <name type="scientific">Synaphobranchus kaupii</name>
    <name type="common">Kaup's arrowtooth eel</name>
    <dbReference type="NCBI Taxonomy" id="118154"/>
    <lineage>
        <taxon>Eukaryota</taxon>
        <taxon>Metazoa</taxon>
        <taxon>Chordata</taxon>
        <taxon>Craniata</taxon>
        <taxon>Vertebrata</taxon>
        <taxon>Euteleostomi</taxon>
        <taxon>Actinopterygii</taxon>
        <taxon>Neopterygii</taxon>
        <taxon>Teleostei</taxon>
        <taxon>Anguilliformes</taxon>
        <taxon>Synaphobranchidae</taxon>
        <taxon>Synaphobranchus</taxon>
    </lineage>
</organism>
<dbReference type="AlphaFoldDB" id="A0A9Q1FAK9"/>
<dbReference type="Proteomes" id="UP001152622">
    <property type="component" value="Chromosome 7"/>
</dbReference>
<proteinExistence type="predicted"/>